<accession>A0AAN9WDY2</accession>
<keyword evidence="3" id="KW-1185">Reference proteome</keyword>
<dbReference type="Gene3D" id="1.10.8.710">
    <property type="match status" value="1"/>
</dbReference>
<proteinExistence type="predicted"/>
<dbReference type="GO" id="GO:0051959">
    <property type="term" value="F:dynein light intermediate chain binding"/>
    <property type="evidence" value="ECO:0007669"/>
    <property type="project" value="InterPro"/>
</dbReference>
<evidence type="ECO:0000313" key="3">
    <source>
        <dbReference type="Proteomes" id="UP001378592"/>
    </source>
</evidence>
<protein>
    <recommendedName>
        <fullName evidence="1">Dynein heavy chain hydrolytic ATP-binding dynein motor region domain-containing protein</fullName>
    </recommendedName>
</protein>
<dbReference type="GO" id="GO:0030286">
    <property type="term" value="C:dynein complex"/>
    <property type="evidence" value="ECO:0007669"/>
    <property type="project" value="InterPro"/>
</dbReference>
<dbReference type="GO" id="GO:0045505">
    <property type="term" value="F:dynein intermediate chain binding"/>
    <property type="evidence" value="ECO:0007669"/>
    <property type="project" value="InterPro"/>
</dbReference>
<sequence length="141" mass="16186">MRAVKSVLSAAGNLKRKFPEESEDVLVMRSILDVNLPKFLNHDVPLFEGIMSDLFRNVVLPETDYRVFNNAIFRVCKKENLQVVPSFLLKITQTYEMMLVRHGFMVVGMPISGKTCVLKVAWPELFIQYTFLATTFRDIPA</sequence>
<dbReference type="GO" id="GO:0007018">
    <property type="term" value="P:microtubule-based movement"/>
    <property type="evidence" value="ECO:0007669"/>
    <property type="project" value="InterPro"/>
</dbReference>
<evidence type="ECO:0000313" key="2">
    <source>
        <dbReference type="EMBL" id="KAK7874037.1"/>
    </source>
</evidence>
<name>A0AAN9WDY2_9ORTH</name>
<dbReference type="InterPro" id="IPR043157">
    <property type="entry name" value="Dynein_AAA1S"/>
</dbReference>
<dbReference type="Pfam" id="PF12774">
    <property type="entry name" value="AAA_6"/>
    <property type="match status" value="1"/>
</dbReference>
<gene>
    <name evidence="2" type="ORF">R5R35_004588</name>
</gene>
<organism evidence="2 3">
    <name type="scientific">Gryllus longicercus</name>
    <dbReference type="NCBI Taxonomy" id="2509291"/>
    <lineage>
        <taxon>Eukaryota</taxon>
        <taxon>Metazoa</taxon>
        <taxon>Ecdysozoa</taxon>
        <taxon>Arthropoda</taxon>
        <taxon>Hexapoda</taxon>
        <taxon>Insecta</taxon>
        <taxon>Pterygota</taxon>
        <taxon>Neoptera</taxon>
        <taxon>Polyneoptera</taxon>
        <taxon>Orthoptera</taxon>
        <taxon>Ensifera</taxon>
        <taxon>Gryllidea</taxon>
        <taxon>Grylloidea</taxon>
        <taxon>Gryllidae</taxon>
        <taxon>Gryllinae</taxon>
        <taxon>Gryllus</taxon>
    </lineage>
</organism>
<evidence type="ECO:0000259" key="1">
    <source>
        <dbReference type="Pfam" id="PF12774"/>
    </source>
</evidence>
<dbReference type="InterPro" id="IPR035699">
    <property type="entry name" value="AAA_6"/>
</dbReference>
<comment type="caution">
    <text evidence="2">The sequence shown here is derived from an EMBL/GenBank/DDBJ whole genome shotgun (WGS) entry which is preliminary data.</text>
</comment>
<feature type="domain" description="Dynein heavy chain hydrolytic ATP-binding dynein motor region" evidence="1">
    <location>
        <begin position="1"/>
        <end position="115"/>
    </location>
</feature>
<dbReference type="InterPro" id="IPR027417">
    <property type="entry name" value="P-loop_NTPase"/>
</dbReference>
<dbReference type="FunFam" id="1.10.8.710:FF:000008">
    <property type="entry name" value="Dynein axonemal heavy chain 3"/>
    <property type="match status" value="1"/>
</dbReference>
<dbReference type="EMBL" id="JAZDUA010000005">
    <property type="protein sequence ID" value="KAK7874037.1"/>
    <property type="molecule type" value="Genomic_DNA"/>
</dbReference>
<dbReference type="SUPFAM" id="SSF52540">
    <property type="entry name" value="P-loop containing nucleoside triphosphate hydrolases"/>
    <property type="match status" value="1"/>
</dbReference>
<dbReference type="InterPro" id="IPR026983">
    <property type="entry name" value="DHC"/>
</dbReference>
<dbReference type="PANTHER" id="PTHR46961:SF17">
    <property type="entry name" value="AAA+ ATPASE DOMAIN-CONTAINING PROTEIN"/>
    <property type="match status" value="1"/>
</dbReference>
<dbReference type="Gene3D" id="3.40.50.300">
    <property type="entry name" value="P-loop containing nucleotide triphosphate hydrolases"/>
    <property type="match status" value="1"/>
</dbReference>
<reference evidence="2 3" key="1">
    <citation type="submission" date="2024-03" db="EMBL/GenBank/DDBJ databases">
        <title>The genome assembly and annotation of the cricket Gryllus longicercus Weissman &amp; Gray.</title>
        <authorList>
            <person name="Szrajer S."/>
            <person name="Gray D."/>
            <person name="Ylla G."/>
        </authorList>
    </citation>
    <scope>NUCLEOTIDE SEQUENCE [LARGE SCALE GENOMIC DNA]</scope>
    <source>
        <strain evidence="2">DAG 2021-001</strain>
        <tissue evidence="2">Whole body minus gut</tissue>
    </source>
</reference>
<dbReference type="PANTHER" id="PTHR46961">
    <property type="entry name" value="DYNEIN HEAVY CHAIN 1, AXONEMAL-LIKE PROTEIN"/>
    <property type="match status" value="1"/>
</dbReference>
<dbReference type="GO" id="GO:0005524">
    <property type="term" value="F:ATP binding"/>
    <property type="evidence" value="ECO:0007669"/>
    <property type="project" value="InterPro"/>
</dbReference>
<dbReference type="AlphaFoldDB" id="A0AAN9WDY2"/>
<dbReference type="Proteomes" id="UP001378592">
    <property type="component" value="Unassembled WGS sequence"/>
</dbReference>